<feature type="transmembrane region" description="Helical" evidence="2">
    <location>
        <begin position="40"/>
        <end position="61"/>
    </location>
</feature>
<evidence type="ECO:0000256" key="2">
    <source>
        <dbReference type="SAM" id="Phobius"/>
    </source>
</evidence>
<evidence type="ECO:0000313" key="4">
    <source>
        <dbReference type="Proteomes" id="UP000033530"/>
    </source>
</evidence>
<dbReference type="AlphaFoldDB" id="A0AAJ0JN11"/>
<evidence type="ECO:0008006" key="5">
    <source>
        <dbReference type="Google" id="ProtNLM"/>
    </source>
</evidence>
<reference evidence="3 4" key="1">
    <citation type="submission" date="2015-03" db="EMBL/GenBank/DDBJ databases">
        <title>Draft Genome Sequence of S. carnosus subsp. utilis LTH 7013, Isolated from South Tirolean Ham.</title>
        <authorList>
            <person name="Mueller A."/>
            <person name="Huptas C."/>
            <person name="Wenning M."/>
            <person name="Weiss A."/>
            <person name="Schmidt H."/>
        </authorList>
    </citation>
    <scope>NUCLEOTIDE SEQUENCE [LARGE SCALE GENOMIC DNA]</scope>
    <source>
        <strain evidence="3 4">LTH7013</strain>
    </source>
</reference>
<evidence type="ECO:0000256" key="1">
    <source>
        <dbReference type="SAM" id="MobiDB-lite"/>
    </source>
</evidence>
<name>A0AAJ0JN11_STACA</name>
<keyword evidence="2" id="KW-0812">Transmembrane</keyword>
<keyword evidence="2" id="KW-0472">Membrane</keyword>
<sequence>MTQNQNSSHTHESSHVHNHHGMHHQNHMGHHHHGNFKKKFFISLIFALPIIILSPMMGLHLPRFSLHLKDLIGLF</sequence>
<keyword evidence="2" id="KW-1133">Transmembrane helix</keyword>
<feature type="region of interest" description="Disordered" evidence="1">
    <location>
        <begin position="1"/>
        <end position="32"/>
    </location>
</feature>
<protein>
    <recommendedName>
        <fullName evidence="5">Heavy metal translocating P-type ATPase</fullName>
    </recommendedName>
</protein>
<organism evidence="3 4">
    <name type="scientific">Staphylococcus carnosus</name>
    <dbReference type="NCBI Taxonomy" id="1281"/>
    <lineage>
        <taxon>Bacteria</taxon>
        <taxon>Bacillati</taxon>
        <taxon>Bacillota</taxon>
        <taxon>Bacilli</taxon>
        <taxon>Bacillales</taxon>
        <taxon>Staphylococcaceae</taxon>
        <taxon>Staphylococcus</taxon>
    </lineage>
</organism>
<evidence type="ECO:0000313" key="3">
    <source>
        <dbReference type="EMBL" id="KKB24785.1"/>
    </source>
</evidence>
<dbReference type="Proteomes" id="UP000033530">
    <property type="component" value="Unassembled WGS sequence"/>
</dbReference>
<proteinExistence type="predicted"/>
<accession>A0AAJ0JN11</accession>
<dbReference type="EMBL" id="LAIU01000006">
    <property type="protein sequence ID" value="KKB24785.1"/>
    <property type="molecule type" value="Genomic_DNA"/>
</dbReference>
<feature type="compositionally biased region" description="Basic residues" evidence="1">
    <location>
        <begin position="16"/>
        <end position="32"/>
    </location>
</feature>
<gene>
    <name evidence="3" type="ORF">VV61_09245</name>
</gene>
<comment type="caution">
    <text evidence="3">The sequence shown here is derived from an EMBL/GenBank/DDBJ whole genome shotgun (WGS) entry which is preliminary data.</text>
</comment>